<dbReference type="SUPFAM" id="SSF110916">
    <property type="entry name" value="Peptidyl-tRNA hydrolase domain-like"/>
    <property type="match status" value="1"/>
</dbReference>
<accession>A0A226D940</accession>
<reference evidence="7 8" key="1">
    <citation type="submission" date="2015-12" db="EMBL/GenBank/DDBJ databases">
        <title>The genome of Folsomia candida.</title>
        <authorList>
            <person name="Faddeeva A."/>
            <person name="Derks M.F."/>
            <person name="Anvar Y."/>
            <person name="Smit S."/>
            <person name="Van Straalen N."/>
            <person name="Roelofs D."/>
        </authorList>
    </citation>
    <scope>NUCLEOTIDE SEQUENCE [LARGE SCALE GENOMIC DNA]</scope>
    <source>
        <strain evidence="7 8">VU population</strain>
        <tissue evidence="7">Whole body</tissue>
    </source>
</reference>
<proteinExistence type="inferred from homology"/>
<evidence type="ECO:0000256" key="5">
    <source>
        <dbReference type="SAM" id="MobiDB-lite"/>
    </source>
</evidence>
<dbReference type="STRING" id="158441.A0A226D940"/>
<dbReference type="InterPro" id="IPR052104">
    <property type="entry name" value="Mito_Release_Factor_mL62"/>
</dbReference>
<dbReference type="PROSITE" id="PS00745">
    <property type="entry name" value="RF_PROK_I"/>
    <property type="match status" value="1"/>
</dbReference>
<feature type="compositionally biased region" description="Basic and acidic residues" evidence="5">
    <location>
        <begin position="211"/>
        <end position="220"/>
    </location>
</feature>
<dbReference type="OrthoDB" id="270639at2759"/>
<evidence type="ECO:0000259" key="6">
    <source>
        <dbReference type="PROSITE" id="PS00745"/>
    </source>
</evidence>
<protein>
    <recommendedName>
        <fullName evidence="3">Large ribosomal subunit protein mL62</fullName>
        <ecNumber evidence="1">3.1.1.29</ecNumber>
    </recommendedName>
    <alternativeName>
        <fullName evidence="4">Peptidyl-tRNA hydrolase ICT1, mitochondrial</fullName>
    </alternativeName>
</protein>
<dbReference type="EC" id="3.1.1.29" evidence="1"/>
<name>A0A226D940_FOLCA</name>
<dbReference type="PANTHER" id="PTHR11075:SF54">
    <property type="entry name" value="LARGE RIBOSOMAL SUBUNIT PROTEIN ML62"/>
    <property type="match status" value="1"/>
</dbReference>
<keyword evidence="8" id="KW-1185">Reference proteome</keyword>
<dbReference type="AlphaFoldDB" id="A0A226D940"/>
<feature type="domain" description="Prokaryotic-type class I peptide chain release factors" evidence="6">
    <location>
        <begin position="96"/>
        <end position="112"/>
    </location>
</feature>
<evidence type="ECO:0000256" key="4">
    <source>
        <dbReference type="ARBA" id="ARBA00041531"/>
    </source>
</evidence>
<dbReference type="OMA" id="CMLREVS"/>
<dbReference type="Proteomes" id="UP000198287">
    <property type="component" value="Unassembled WGS sequence"/>
</dbReference>
<evidence type="ECO:0000256" key="2">
    <source>
        <dbReference type="ARBA" id="ARBA00038225"/>
    </source>
</evidence>
<comment type="similarity">
    <text evidence="2">Belongs to the prokaryotic/mitochondrial release factor family. Mitochondrion-specific ribosomal protein mL62 subfamily.</text>
</comment>
<dbReference type="GO" id="GO:0016150">
    <property type="term" value="F:translation release factor activity, codon nonspecific"/>
    <property type="evidence" value="ECO:0007669"/>
    <property type="project" value="TreeGrafter"/>
</dbReference>
<dbReference type="InterPro" id="IPR000352">
    <property type="entry name" value="Pep_chain_release_fac_I"/>
</dbReference>
<dbReference type="EMBL" id="LNIX01000028">
    <property type="protein sequence ID" value="OXA41663.1"/>
    <property type="molecule type" value="Genomic_DNA"/>
</dbReference>
<dbReference type="GO" id="GO:0070126">
    <property type="term" value="P:mitochondrial translational termination"/>
    <property type="evidence" value="ECO:0007669"/>
    <property type="project" value="TreeGrafter"/>
</dbReference>
<evidence type="ECO:0000256" key="1">
    <source>
        <dbReference type="ARBA" id="ARBA00013260"/>
    </source>
</evidence>
<feature type="region of interest" description="Disordered" evidence="5">
    <location>
        <begin position="200"/>
        <end position="220"/>
    </location>
</feature>
<dbReference type="GO" id="GO:0004045">
    <property type="term" value="F:peptidyl-tRNA hydrolase activity"/>
    <property type="evidence" value="ECO:0007669"/>
    <property type="project" value="UniProtKB-EC"/>
</dbReference>
<comment type="caution">
    <text evidence="7">The sequence shown here is derived from an EMBL/GenBank/DDBJ whole genome shotgun (WGS) entry which is preliminary data.</text>
</comment>
<dbReference type="GO" id="GO:0005762">
    <property type="term" value="C:mitochondrial large ribosomal subunit"/>
    <property type="evidence" value="ECO:0007669"/>
    <property type="project" value="TreeGrafter"/>
</dbReference>
<sequence>FAQNAHGSIHLPPSRTVSLSPFLQSKMSVRSLGRLLMRSRSLGTATLSGFKSPIALEYIYPASSLNPVRMPSIPQNQGSTFSGYIPFDKIELSYTRSSGPGGQNVNKTNTKVDVRFILEKADWIPEDVKNNMKIKYHNQLSKEGYFVVTSDRTRSQHLNVADALEKLREFIRAAEPEKVAELSPETLERIRRRREKVARERLQVKRGRSHVKSDRGASSF</sequence>
<gene>
    <name evidence="7" type="ORF">Fcan01_23547</name>
</gene>
<dbReference type="Gene3D" id="3.30.160.20">
    <property type="match status" value="1"/>
</dbReference>
<evidence type="ECO:0000256" key="3">
    <source>
        <dbReference type="ARBA" id="ARBA00039441"/>
    </source>
</evidence>
<evidence type="ECO:0000313" key="8">
    <source>
        <dbReference type="Proteomes" id="UP000198287"/>
    </source>
</evidence>
<dbReference type="FunFam" id="3.30.160.20:FF:000046">
    <property type="entry name" value="Peptidyl-tRNA hydrolase ICT1"/>
    <property type="match status" value="1"/>
</dbReference>
<keyword evidence="7" id="KW-0378">Hydrolase</keyword>
<dbReference type="Pfam" id="PF00472">
    <property type="entry name" value="RF-1"/>
    <property type="match status" value="1"/>
</dbReference>
<organism evidence="7 8">
    <name type="scientific">Folsomia candida</name>
    <name type="common">Springtail</name>
    <dbReference type="NCBI Taxonomy" id="158441"/>
    <lineage>
        <taxon>Eukaryota</taxon>
        <taxon>Metazoa</taxon>
        <taxon>Ecdysozoa</taxon>
        <taxon>Arthropoda</taxon>
        <taxon>Hexapoda</taxon>
        <taxon>Collembola</taxon>
        <taxon>Entomobryomorpha</taxon>
        <taxon>Isotomoidea</taxon>
        <taxon>Isotomidae</taxon>
        <taxon>Proisotominae</taxon>
        <taxon>Folsomia</taxon>
    </lineage>
</organism>
<evidence type="ECO:0000313" key="7">
    <source>
        <dbReference type="EMBL" id="OXA41663.1"/>
    </source>
</evidence>
<feature type="non-terminal residue" evidence="7">
    <location>
        <position position="1"/>
    </location>
</feature>
<dbReference type="PANTHER" id="PTHR11075">
    <property type="entry name" value="PEPTIDE CHAIN RELEASE FACTOR"/>
    <property type="match status" value="1"/>
</dbReference>